<dbReference type="InterPro" id="IPR019491">
    <property type="entry name" value="Lipoate_protein_ligase_C"/>
</dbReference>
<dbReference type="InterPro" id="IPR004562">
    <property type="entry name" value="LipoylTrfase_LipoateP_Ligase"/>
</dbReference>
<dbReference type="PANTHER" id="PTHR12561">
    <property type="entry name" value="LIPOATE-PROTEIN LIGASE"/>
    <property type="match status" value="1"/>
</dbReference>
<dbReference type="Pfam" id="PF10437">
    <property type="entry name" value="Lip_prot_lig_C"/>
    <property type="match status" value="1"/>
</dbReference>
<dbReference type="SUPFAM" id="SSF55681">
    <property type="entry name" value="Class II aaRS and biotin synthetases"/>
    <property type="match status" value="1"/>
</dbReference>
<keyword evidence="5" id="KW-0547">Nucleotide-binding</keyword>
<evidence type="ECO:0000256" key="6">
    <source>
        <dbReference type="ARBA" id="ARBA00022840"/>
    </source>
</evidence>
<dbReference type="SUPFAM" id="SSF82649">
    <property type="entry name" value="SufE/NifU"/>
    <property type="match status" value="1"/>
</dbReference>
<evidence type="ECO:0000313" key="9">
    <source>
        <dbReference type="EMBL" id="EOW80267.1"/>
    </source>
</evidence>
<keyword evidence="10" id="KW-1185">Reference proteome</keyword>
<dbReference type="InterPro" id="IPR045864">
    <property type="entry name" value="aa-tRNA-synth_II/BPL/LPL"/>
</dbReference>
<dbReference type="AlphaFoldDB" id="S1MTW3"/>
<dbReference type="UniPathway" id="UPA00537">
    <property type="reaction ID" value="UER00594"/>
</dbReference>
<organism evidence="9 10">
    <name type="scientific">Enterococcus columbae DSM 7374 = ATCC 51263</name>
    <dbReference type="NCBI Taxonomy" id="1121865"/>
    <lineage>
        <taxon>Bacteria</taxon>
        <taxon>Bacillati</taxon>
        <taxon>Bacillota</taxon>
        <taxon>Bacilli</taxon>
        <taxon>Lactobacillales</taxon>
        <taxon>Enterococcaceae</taxon>
        <taxon>Enterococcus</taxon>
    </lineage>
</organism>
<evidence type="ECO:0000256" key="1">
    <source>
        <dbReference type="ARBA" id="ARBA00005085"/>
    </source>
</evidence>
<dbReference type="GO" id="GO:0005524">
    <property type="term" value="F:ATP binding"/>
    <property type="evidence" value="ECO:0007669"/>
    <property type="project" value="UniProtKB-KW"/>
</dbReference>
<dbReference type="PANTHER" id="PTHR12561:SF3">
    <property type="entry name" value="LIPOYLTRANSFERASE 1, MITOCHONDRIAL"/>
    <property type="match status" value="1"/>
</dbReference>
<dbReference type="EC" id="6.3.1.20" evidence="3"/>
<dbReference type="GO" id="GO:0009249">
    <property type="term" value="P:protein lipoylation"/>
    <property type="evidence" value="ECO:0007669"/>
    <property type="project" value="InterPro"/>
</dbReference>
<dbReference type="PROSITE" id="PS51733">
    <property type="entry name" value="BPL_LPL_CATALYTIC"/>
    <property type="match status" value="1"/>
</dbReference>
<comment type="pathway">
    <text evidence="2">Protein modification; protein lipoylation via exogenous pathway; protein N(6)-(lipoyl)lysine from lipoate: step 1/2.</text>
</comment>
<dbReference type="eggNOG" id="COG0095">
    <property type="taxonomic scope" value="Bacteria"/>
</dbReference>
<dbReference type="EMBL" id="ASWJ01000009">
    <property type="protein sequence ID" value="EOW80267.1"/>
    <property type="molecule type" value="Genomic_DNA"/>
</dbReference>
<comment type="catalytic activity">
    <reaction evidence="7">
        <text>L-lysyl-[lipoyl-carrier protein] + (R)-lipoate + ATP = N(6)-[(R)-lipoyl]-L-lysyl-[lipoyl-carrier protein] + AMP + diphosphate + H(+)</text>
        <dbReference type="Rhea" id="RHEA:49288"/>
        <dbReference type="Rhea" id="RHEA-COMP:10500"/>
        <dbReference type="Rhea" id="RHEA-COMP:10502"/>
        <dbReference type="ChEBI" id="CHEBI:15378"/>
        <dbReference type="ChEBI" id="CHEBI:29969"/>
        <dbReference type="ChEBI" id="CHEBI:30616"/>
        <dbReference type="ChEBI" id="CHEBI:33019"/>
        <dbReference type="ChEBI" id="CHEBI:83088"/>
        <dbReference type="ChEBI" id="CHEBI:83099"/>
        <dbReference type="ChEBI" id="CHEBI:456215"/>
        <dbReference type="EC" id="6.3.1.20"/>
    </reaction>
</comment>
<dbReference type="CDD" id="cd16443">
    <property type="entry name" value="LplA"/>
    <property type="match status" value="1"/>
</dbReference>
<name>S1MTW3_9ENTE</name>
<dbReference type="GO" id="GO:0005737">
    <property type="term" value="C:cytoplasm"/>
    <property type="evidence" value="ECO:0007669"/>
    <property type="project" value="TreeGrafter"/>
</dbReference>
<dbReference type="Gene3D" id="3.30.930.10">
    <property type="entry name" value="Bira Bifunctional Protein, Domain 2"/>
    <property type="match status" value="1"/>
</dbReference>
<keyword evidence="6" id="KW-0067">ATP-binding</keyword>
<evidence type="ECO:0000256" key="2">
    <source>
        <dbReference type="ARBA" id="ARBA00005124"/>
    </source>
</evidence>
<sequence length="338" mass="38427">MRYYMMPSRDIRVNLATEEYLLNQYDLAEPLLLLYIQAPCVIIGRNQNAYEEIHLPFLREHNITLTRRISGGGAVYDDLGNISFSFVSQKGKQAFGDYQGVTQPIVQALQKMGAIAVEASGRNDLYIEGKKFSGNAMYTKNGRTYSHGTLMYDVDLSVLSQVLNVSKEKFQSKATPSTRKVVTNIKPYLASQYQELTTEQFGEALLCAIYQVDDLKAISSQQIVLSAEDQAAIQDLVERKYANHDWIYGETPQFDLQRRTRIPQVGIIDIKLSMNKGKITKAQIFGDFFGQEPIEYLTEQLVGLAFEAEVFENFLATCQVNHYIHNLTNQQFFSLLFD</sequence>
<dbReference type="Gene3D" id="3.30.390.50">
    <property type="entry name" value="CO dehydrogenase flavoprotein, C-terminal domain"/>
    <property type="match status" value="1"/>
</dbReference>
<evidence type="ECO:0000313" key="10">
    <source>
        <dbReference type="Proteomes" id="UP000014113"/>
    </source>
</evidence>
<evidence type="ECO:0000256" key="5">
    <source>
        <dbReference type="ARBA" id="ARBA00022741"/>
    </source>
</evidence>
<protein>
    <recommendedName>
        <fullName evidence="3">lipoate--protein ligase</fullName>
        <ecNumber evidence="3">6.3.1.20</ecNumber>
    </recommendedName>
</protein>
<dbReference type="OrthoDB" id="9788148at2"/>
<proteinExistence type="predicted"/>
<dbReference type="GO" id="GO:0016979">
    <property type="term" value="F:lipoate-protein ligase activity"/>
    <property type="evidence" value="ECO:0007669"/>
    <property type="project" value="UniProtKB-EC"/>
</dbReference>
<comment type="caution">
    <text evidence="9">The sequence shown here is derived from an EMBL/GenBank/DDBJ whole genome shotgun (WGS) entry which is preliminary data.</text>
</comment>
<gene>
    <name evidence="9" type="ORF">I568_01967</name>
</gene>
<dbReference type="Proteomes" id="UP000014113">
    <property type="component" value="Unassembled WGS sequence"/>
</dbReference>
<evidence type="ECO:0000256" key="7">
    <source>
        <dbReference type="ARBA" id="ARBA00048037"/>
    </source>
</evidence>
<keyword evidence="4" id="KW-0436">Ligase</keyword>
<evidence type="ECO:0000256" key="4">
    <source>
        <dbReference type="ARBA" id="ARBA00022598"/>
    </source>
</evidence>
<dbReference type="PATRIC" id="fig|1121865.3.peg.1315"/>
<dbReference type="STRING" id="1121865.OMW_01353"/>
<dbReference type="NCBIfam" id="TIGR00545">
    <property type="entry name" value="lipoyltrans"/>
    <property type="match status" value="1"/>
</dbReference>
<evidence type="ECO:0000259" key="8">
    <source>
        <dbReference type="PROSITE" id="PS51733"/>
    </source>
</evidence>
<evidence type="ECO:0000256" key="3">
    <source>
        <dbReference type="ARBA" id="ARBA00012367"/>
    </source>
</evidence>
<accession>S1MTW3</accession>
<dbReference type="Pfam" id="PF21948">
    <property type="entry name" value="LplA-B_cat"/>
    <property type="match status" value="1"/>
</dbReference>
<dbReference type="RefSeq" id="WP_016183494.1">
    <property type="nucleotide sequence ID" value="NZ_JXKI01000004.1"/>
</dbReference>
<dbReference type="GO" id="GO:0017118">
    <property type="term" value="F:lipoyltransferase activity"/>
    <property type="evidence" value="ECO:0007669"/>
    <property type="project" value="TreeGrafter"/>
</dbReference>
<reference evidence="9 10" key="1">
    <citation type="submission" date="2013-03" db="EMBL/GenBank/DDBJ databases">
        <title>The Genome Sequence of Enterococcus columbae ATCC_51263 (PacBio/Illumina hybrid assembly).</title>
        <authorList>
            <consortium name="The Broad Institute Genomics Platform"/>
            <consortium name="The Broad Institute Genome Sequencing Center for Infectious Disease"/>
            <person name="Earl A."/>
            <person name="Russ C."/>
            <person name="Gilmore M."/>
            <person name="Surin D."/>
            <person name="Walker B."/>
            <person name="Young S."/>
            <person name="Zeng Q."/>
            <person name="Gargeya S."/>
            <person name="Fitzgerald M."/>
            <person name="Haas B."/>
            <person name="Abouelleil A."/>
            <person name="Allen A.W."/>
            <person name="Alvarado L."/>
            <person name="Arachchi H.M."/>
            <person name="Berlin A.M."/>
            <person name="Chapman S.B."/>
            <person name="Gainer-Dewar J."/>
            <person name="Goldberg J."/>
            <person name="Griggs A."/>
            <person name="Gujja S."/>
            <person name="Hansen M."/>
            <person name="Howarth C."/>
            <person name="Imamovic A."/>
            <person name="Ireland A."/>
            <person name="Larimer J."/>
            <person name="McCowan C."/>
            <person name="Murphy C."/>
            <person name="Pearson M."/>
            <person name="Poon T.W."/>
            <person name="Priest M."/>
            <person name="Roberts A."/>
            <person name="Saif S."/>
            <person name="Shea T."/>
            <person name="Sisk P."/>
            <person name="Sykes S."/>
            <person name="Wortman J."/>
            <person name="Nusbaum C."/>
            <person name="Birren B."/>
        </authorList>
    </citation>
    <scope>NUCLEOTIDE SEQUENCE [LARGE SCALE GENOMIC DNA]</scope>
    <source>
        <strain evidence="9 10">ATCC 51263</strain>
    </source>
</reference>
<comment type="pathway">
    <text evidence="1">Protein modification; protein lipoylation via exogenous pathway; protein N(6)-(lipoyl)lysine from lipoate: step 2/2.</text>
</comment>
<feature type="domain" description="BPL/LPL catalytic" evidence="8">
    <location>
        <begin position="26"/>
        <end position="197"/>
    </location>
</feature>
<dbReference type="InterPro" id="IPR004143">
    <property type="entry name" value="BPL_LPL_catalytic"/>
</dbReference>